<keyword evidence="1" id="KW-0812">Transmembrane</keyword>
<dbReference type="InterPro" id="IPR001633">
    <property type="entry name" value="EAL_dom"/>
</dbReference>
<comment type="caution">
    <text evidence="4">The sequence shown here is derived from an EMBL/GenBank/DDBJ whole genome shotgun (WGS) entry which is preliminary data.</text>
</comment>
<dbReference type="PROSITE" id="PS50887">
    <property type="entry name" value="GGDEF"/>
    <property type="match status" value="1"/>
</dbReference>
<dbReference type="Pfam" id="PF00563">
    <property type="entry name" value="EAL"/>
    <property type="match status" value="1"/>
</dbReference>
<dbReference type="NCBIfam" id="TIGR00254">
    <property type="entry name" value="GGDEF"/>
    <property type="match status" value="1"/>
</dbReference>
<organism evidence="4 5">
    <name type="scientific">Methylobacterium adhaesivum</name>
    <dbReference type="NCBI Taxonomy" id="333297"/>
    <lineage>
        <taxon>Bacteria</taxon>
        <taxon>Pseudomonadati</taxon>
        <taxon>Pseudomonadota</taxon>
        <taxon>Alphaproteobacteria</taxon>
        <taxon>Hyphomicrobiales</taxon>
        <taxon>Methylobacteriaceae</taxon>
        <taxon>Methylobacterium</taxon>
    </lineage>
</organism>
<dbReference type="InterPro" id="IPR000160">
    <property type="entry name" value="GGDEF_dom"/>
</dbReference>
<protein>
    <submittedName>
        <fullName evidence="4">EAL domain-containing protein</fullName>
    </submittedName>
</protein>
<dbReference type="CDD" id="cd01949">
    <property type="entry name" value="GGDEF"/>
    <property type="match status" value="1"/>
</dbReference>
<dbReference type="Gene3D" id="3.30.70.270">
    <property type="match status" value="1"/>
</dbReference>
<feature type="domain" description="GGDEF" evidence="3">
    <location>
        <begin position="120"/>
        <end position="253"/>
    </location>
</feature>
<dbReference type="InterPro" id="IPR029787">
    <property type="entry name" value="Nucleotide_cyclase"/>
</dbReference>
<dbReference type="PANTHER" id="PTHR44757:SF2">
    <property type="entry name" value="BIOFILM ARCHITECTURE MAINTENANCE PROTEIN MBAA"/>
    <property type="match status" value="1"/>
</dbReference>
<evidence type="ECO:0000259" key="2">
    <source>
        <dbReference type="PROSITE" id="PS50883"/>
    </source>
</evidence>
<feature type="transmembrane region" description="Helical" evidence="1">
    <location>
        <begin position="52"/>
        <end position="68"/>
    </location>
</feature>
<dbReference type="PANTHER" id="PTHR44757">
    <property type="entry name" value="DIGUANYLATE CYCLASE DGCP"/>
    <property type="match status" value="1"/>
</dbReference>
<keyword evidence="1" id="KW-0472">Membrane</keyword>
<dbReference type="EMBL" id="JAUFPX010000004">
    <property type="protein sequence ID" value="MDN3590316.1"/>
    <property type="molecule type" value="Genomic_DNA"/>
</dbReference>
<sequence length="538" mass="58804">MVETRQTSWGEGELREALCLMMIGVCAWIAGTQLGLFGVFLTFTTFHHLNDLLMLGVCMSFGLMVASVRKSLTLRRVMIARDAARDRAELAARHDALTGLANRRLFKETLDERLSRAEPPTIAVLLIDLDRFKSVNDVYGHAAGDAVLFAAAERMRALNPPGGMTARLGGDEFAVMFDYGSDSDAVPRFTQQLIASLSKPVDWDRSRIEIGATVGIALATANHSDSVSLLHAADVAMYKGKRDGRGTFRFFQEEMGHAIKLRARMEAELRLGIGRGEIEPFYQPVVQLPSRELIGFEVLARWRHPERGLLGPMEFIGLAEETGLIAELSWAVMRKACTDARSWPSHLQLAINISPLQLQDRLLPERILAILTETGFAPGRLEIEITETALVNDLEAARVALKSLQNFGVRIALDDFGTGYSSLYHLRELQFDKLKIDRSYVASIPLGEDRAKLVDAIIALGSSLGLATTAEGIENSSSVDWLADQGCAYGQGFLFGKPVNKETTDGLLALWSDIAGKIVLTDSETAPSDQTGPTAAAA</sequence>
<feature type="domain" description="EAL" evidence="2">
    <location>
        <begin position="262"/>
        <end position="512"/>
    </location>
</feature>
<dbReference type="SMART" id="SM00267">
    <property type="entry name" value="GGDEF"/>
    <property type="match status" value="1"/>
</dbReference>
<dbReference type="Gene3D" id="3.20.20.450">
    <property type="entry name" value="EAL domain"/>
    <property type="match status" value="1"/>
</dbReference>
<dbReference type="InterPro" id="IPR035919">
    <property type="entry name" value="EAL_sf"/>
</dbReference>
<dbReference type="PROSITE" id="PS50883">
    <property type="entry name" value="EAL"/>
    <property type="match status" value="1"/>
</dbReference>
<dbReference type="InterPro" id="IPR052155">
    <property type="entry name" value="Biofilm_reg_signaling"/>
</dbReference>
<dbReference type="CDD" id="cd01948">
    <property type="entry name" value="EAL"/>
    <property type="match status" value="1"/>
</dbReference>
<dbReference type="SUPFAM" id="SSF55073">
    <property type="entry name" value="Nucleotide cyclase"/>
    <property type="match status" value="1"/>
</dbReference>
<gene>
    <name evidence="4" type="ORF">QWZ12_06775</name>
</gene>
<name>A0ABT8BGB3_9HYPH</name>
<dbReference type="Pfam" id="PF00990">
    <property type="entry name" value="GGDEF"/>
    <property type="match status" value="1"/>
</dbReference>
<keyword evidence="5" id="KW-1185">Reference proteome</keyword>
<dbReference type="InterPro" id="IPR043128">
    <property type="entry name" value="Rev_trsase/Diguanyl_cyclase"/>
</dbReference>
<dbReference type="Proteomes" id="UP001224644">
    <property type="component" value="Unassembled WGS sequence"/>
</dbReference>
<accession>A0ABT8BGB3</accession>
<dbReference type="RefSeq" id="WP_238224547.1">
    <property type="nucleotide sequence ID" value="NZ_BPQD01000008.1"/>
</dbReference>
<evidence type="ECO:0000313" key="4">
    <source>
        <dbReference type="EMBL" id="MDN3590316.1"/>
    </source>
</evidence>
<reference evidence="5" key="1">
    <citation type="journal article" date="2019" name="Int. J. Syst. Evol. Microbiol.">
        <title>The Global Catalogue of Microorganisms (GCM) 10K type strain sequencing project: providing services to taxonomists for standard genome sequencing and annotation.</title>
        <authorList>
            <consortium name="The Broad Institute Genomics Platform"/>
            <consortium name="The Broad Institute Genome Sequencing Center for Infectious Disease"/>
            <person name="Wu L."/>
            <person name="Ma J."/>
        </authorList>
    </citation>
    <scope>NUCLEOTIDE SEQUENCE [LARGE SCALE GENOMIC DNA]</scope>
    <source>
        <strain evidence="5">CECT 7069</strain>
    </source>
</reference>
<proteinExistence type="predicted"/>
<feature type="transmembrane region" description="Helical" evidence="1">
    <location>
        <begin position="20"/>
        <end position="46"/>
    </location>
</feature>
<dbReference type="SUPFAM" id="SSF141868">
    <property type="entry name" value="EAL domain-like"/>
    <property type="match status" value="1"/>
</dbReference>
<dbReference type="SMART" id="SM00052">
    <property type="entry name" value="EAL"/>
    <property type="match status" value="1"/>
</dbReference>
<evidence type="ECO:0000313" key="5">
    <source>
        <dbReference type="Proteomes" id="UP001224644"/>
    </source>
</evidence>
<evidence type="ECO:0000256" key="1">
    <source>
        <dbReference type="SAM" id="Phobius"/>
    </source>
</evidence>
<evidence type="ECO:0000259" key="3">
    <source>
        <dbReference type="PROSITE" id="PS50887"/>
    </source>
</evidence>
<keyword evidence="1" id="KW-1133">Transmembrane helix</keyword>